<protein>
    <submittedName>
        <fullName evidence="2">Alpha/beta hydrolase</fullName>
    </submittedName>
</protein>
<organism evidence="2 3">
    <name type="scientific">Rhodococcus sovatensis</name>
    <dbReference type="NCBI Taxonomy" id="1805840"/>
    <lineage>
        <taxon>Bacteria</taxon>
        <taxon>Bacillati</taxon>
        <taxon>Actinomycetota</taxon>
        <taxon>Actinomycetes</taxon>
        <taxon>Mycobacteriales</taxon>
        <taxon>Nocardiaceae</taxon>
        <taxon>Rhodococcus</taxon>
    </lineage>
</organism>
<dbReference type="GO" id="GO:0016787">
    <property type="term" value="F:hydrolase activity"/>
    <property type="evidence" value="ECO:0007669"/>
    <property type="project" value="UniProtKB-KW"/>
</dbReference>
<dbReference type="RefSeq" id="WP_338886778.1">
    <property type="nucleotide sequence ID" value="NZ_CP147846.1"/>
</dbReference>
<dbReference type="Pfam" id="PF12697">
    <property type="entry name" value="Abhydrolase_6"/>
    <property type="match status" value="1"/>
</dbReference>
<accession>A0ABZ2PHF9</accession>
<gene>
    <name evidence="2" type="ORF">WDS16_18955</name>
</gene>
<feature type="domain" description="AB hydrolase-1" evidence="1">
    <location>
        <begin position="12"/>
        <end position="234"/>
    </location>
</feature>
<evidence type="ECO:0000259" key="1">
    <source>
        <dbReference type="Pfam" id="PF12697"/>
    </source>
</evidence>
<dbReference type="EMBL" id="CP147846">
    <property type="protein sequence ID" value="WXG67318.1"/>
    <property type="molecule type" value="Genomic_DNA"/>
</dbReference>
<dbReference type="PANTHER" id="PTHR43194">
    <property type="entry name" value="HYDROLASE ALPHA/BETA FOLD FAMILY"/>
    <property type="match status" value="1"/>
</dbReference>
<dbReference type="Proteomes" id="UP001432000">
    <property type="component" value="Chromosome"/>
</dbReference>
<dbReference type="InterPro" id="IPR050228">
    <property type="entry name" value="Carboxylesterase_BioH"/>
</dbReference>
<sequence length="245" mass="27775">MLHDEGGNGNPILLLHGLMGSAQTWRRQLPWLRELGHVYTYDAPGHRRRAPSSLRTEAFVEDLTEHAEKVGRATVVGHSMGSLHGWCLAAARPDLVAALVVEDIAPDFRGRTADDWAAMIRRWPQPFSTEDDVRSFFGDVAGRYFLDSFVEREDGWYLHGSVSTFEAISAEWGTRHFWSEWESVDVPSLLLEGEFGITPDGQMAEMHARNAKSEYVLVPGAAHLIHDERPEFYRETVTSFLRQLR</sequence>
<evidence type="ECO:0000313" key="3">
    <source>
        <dbReference type="Proteomes" id="UP001432000"/>
    </source>
</evidence>
<dbReference type="InterPro" id="IPR029058">
    <property type="entry name" value="AB_hydrolase_fold"/>
</dbReference>
<name>A0ABZ2PHF9_9NOCA</name>
<dbReference type="SUPFAM" id="SSF53474">
    <property type="entry name" value="alpha/beta-Hydrolases"/>
    <property type="match status" value="1"/>
</dbReference>
<keyword evidence="2" id="KW-0378">Hydrolase</keyword>
<dbReference type="InterPro" id="IPR000073">
    <property type="entry name" value="AB_hydrolase_1"/>
</dbReference>
<proteinExistence type="predicted"/>
<reference evidence="2 3" key="1">
    <citation type="submission" date="2024-03" db="EMBL/GenBank/DDBJ databases">
        <title>Natural products discovery in diverse microorganisms through a two-stage MS feature dereplication strategy.</title>
        <authorList>
            <person name="Zhang R."/>
        </authorList>
    </citation>
    <scope>NUCLEOTIDE SEQUENCE [LARGE SCALE GENOMIC DNA]</scope>
    <source>
        <strain evidence="2 3">18930</strain>
    </source>
</reference>
<dbReference type="Gene3D" id="3.40.50.1820">
    <property type="entry name" value="alpha/beta hydrolase"/>
    <property type="match status" value="1"/>
</dbReference>
<dbReference type="PANTHER" id="PTHR43194:SF5">
    <property type="entry name" value="PIMELOYL-[ACYL-CARRIER PROTEIN] METHYL ESTER ESTERASE"/>
    <property type="match status" value="1"/>
</dbReference>
<keyword evidence="3" id="KW-1185">Reference proteome</keyword>
<evidence type="ECO:0000313" key="2">
    <source>
        <dbReference type="EMBL" id="WXG67318.1"/>
    </source>
</evidence>